<comment type="subcellular location">
    <subcellularLocation>
        <location evidence="1">Cell membrane</location>
        <topology evidence="1">Multi-pass membrane protein</topology>
    </subcellularLocation>
</comment>
<feature type="transmembrane region" description="Helical" evidence="6">
    <location>
        <begin position="89"/>
        <end position="113"/>
    </location>
</feature>
<keyword evidence="2" id="KW-1003">Cell membrane</keyword>
<organism evidence="8 9">
    <name type="scientific">Enterovibrio gelatinilyticus</name>
    <dbReference type="NCBI Taxonomy" id="2899819"/>
    <lineage>
        <taxon>Bacteria</taxon>
        <taxon>Pseudomonadati</taxon>
        <taxon>Pseudomonadota</taxon>
        <taxon>Gammaproteobacteria</taxon>
        <taxon>Vibrionales</taxon>
        <taxon>Vibrionaceae</taxon>
        <taxon>Enterovibrio</taxon>
    </lineage>
</organism>
<dbReference type="PANTHER" id="PTHR30485">
    <property type="entry name" value="NI/FE-HYDROGENASE 1 B-TYPE CYTOCHROME SUBUNIT"/>
    <property type="match status" value="1"/>
</dbReference>
<evidence type="ECO:0000256" key="5">
    <source>
        <dbReference type="ARBA" id="ARBA00023136"/>
    </source>
</evidence>
<dbReference type="InterPro" id="IPR016174">
    <property type="entry name" value="Di-haem_cyt_TM"/>
</dbReference>
<dbReference type="EMBL" id="JAJUBC010000025">
    <property type="protein sequence ID" value="MDD1795136.1"/>
    <property type="molecule type" value="Genomic_DNA"/>
</dbReference>
<evidence type="ECO:0000256" key="3">
    <source>
        <dbReference type="ARBA" id="ARBA00022692"/>
    </source>
</evidence>
<protein>
    <submittedName>
        <fullName evidence="8">Cytochrome b/b6 domain-containing protein</fullName>
    </submittedName>
</protein>
<dbReference type="Pfam" id="PF01292">
    <property type="entry name" value="Ni_hydr_CYTB"/>
    <property type="match status" value="1"/>
</dbReference>
<dbReference type="InterPro" id="IPR051542">
    <property type="entry name" value="Hydrogenase_cytochrome"/>
</dbReference>
<name>A0ABT5R4E6_9GAMM</name>
<dbReference type="Proteomes" id="UP001149400">
    <property type="component" value="Unassembled WGS sequence"/>
</dbReference>
<reference evidence="8" key="1">
    <citation type="submission" date="2021-12" db="EMBL/GenBank/DDBJ databases">
        <title>Enterovibrio ZSDZ35 sp. nov. and Enterovibrio ZSDZ42 sp. nov., isolated from coastal seawater in Qingdao.</title>
        <authorList>
            <person name="Zhang P."/>
        </authorList>
    </citation>
    <scope>NUCLEOTIDE SEQUENCE</scope>
    <source>
        <strain evidence="8">ZSDZ42</strain>
    </source>
</reference>
<evidence type="ECO:0000313" key="9">
    <source>
        <dbReference type="Proteomes" id="UP001149400"/>
    </source>
</evidence>
<dbReference type="SUPFAM" id="SSF81342">
    <property type="entry name" value="Transmembrane di-heme cytochromes"/>
    <property type="match status" value="1"/>
</dbReference>
<evidence type="ECO:0000313" key="8">
    <source>
        <dbReference type="EMBL" id="MDD1795136.1"/>
    </source>
</evidence>
<dbReference type="PANTHER" id="PTHR30485:SF2">
    <property type="entry name" value="BLL0597 PROTEIN"/>
    <property type="match status" value="1"/>
</dbReference>
<feature type="domain" description="Cytochrome b561 bacterial/Ni-hydrogenase" evidence="7">
    <location>
        <begin position="3"/>
        <end position="170"/>
    </location>
</feature>
<evidence type="ECO:0000256" key="6">
    <source>
        <dbReference type="SAM" id="Phobius"/>
    </source>
</evidence>
<comment type="caution">
    <text evidence="8">The sequence shown here is derived from an EMBL/GenBank/DDBJ whole genome shotgun (WGS) entry which is preliminary data.</text>
</comment>
<evidence type="ECO:0000256" key="1">
    <source>
        <dbReference type="ARBA" id="ARBA00004651"/>
    </source>
</evidence>
<keyword evidence="4 6" id="KW-1133">Transmembrane helix</keyword>
<keyword evidence="9" id="KW-1185">Reference proteome</keyword>
<accession>A0ABT5R4E6</accession>
<feature type="transmembrane region" description="Helical" evidence="6">
    <location>
        <begin position="34"/>
        <end position="53"/>
    </location>
</feature>
<feature type="transmembrane region" description="Helical" evidence="6">
    <location>
        <begin position="177"/>
        <end position="206"/>
    </location>
</feature>
<evidence type="ECO:0000256" key="4">
    <source>
        <dbReference type="ARBA" id="ARBA00022989"/>
    </source>
</evidence>
<dbReference type="Gene3D" id="1.20.950.20">
    <property type="entry name" value="Transmembrane di-heme cytochromes, Chain C"/>
    <property type="match status" value="1"/>
</dbReference>
<gene>
    <name evidence="8" type="ORF">LRP50_18565</name>
</gene>
<dbReference type="RefSeq" id="WP_274165945.1">
    <property type="nucleotide sequence ID" value="NZ_JAJUBC010000025.1"/>
</dbReference>
<sequence>MKVWDLSTRLYHWAQALLFMVLMFSGFSGNGPHVQLGLAIMTLIIWRMAWGFVGSETSRFKQFLHSPKHVFNYLRGREKSQPGHNPSGGWMVISLVLALFLQCISGLALAGFFDALPHADVLLTDTVFYWLEMVHLQLAYILPALVFVHVGAILIYKFRSKPLTWAMVTGKQKPLSSAQAVIFVSQWRALLVLGLATSVTMGIVALA</sequence>
<keyword evidence="3 6" id="KW-0812">Transmembrane</keyword>
<evidence type="ECO:0000259" key="7">
    <source>
        <dbReference type="Pfam" id="PF01292"/>
    </source>
</evidence>
<keyword evidence="5 6" id="KW-0472">Membrane</keyword>
<evidence type="ECO:0000256" key="2">
    <source>
        <dbReference type="ARBA" id="ARBA00022475"/>
    </source>
</evidence>
<dbReference type="InterPro" id="IPR011577">
    <property type="entry name" value="Cyt_b561_bac/Ni-Hgenase"/>
</dbReference>
<feature type="transmembrane region" description="Helical" evidence="6">
    <location>
        <begin position="12"/>
        <end position="28"/>
    </location>
</feature>
<feature type="transmembrane region" description="Helical" evidence="6">
    <location>
        <begin position="133"/>
        <end position="156"/>
    </location>
</feature>
<proteinExistence type="predicted"/>